<organism evidence="2 4">
    <name type="scientific">Bradyrhizobium canariense</name>
    <dbReference type="NCBI Taxonomy" id="255045"/>
    <lineage>
        <taxon>Bacteria</taxon>
        <taxon>Pseudomonadati</taxon>
        <taxon>Pseudomonadota</taxon>
        <taxon>Alphaproteobacteria</taxon>
        <taxon>Hyphomicrobiales</taxon>
        <taxon>Nitrobacteraceae</taxon>
        <taxon>Bradyrhizobium</taxon>
    </lineage>
</organism>
<gene>
    <name evidence="3" type="ORF">BST63_19710</name>
    <name evidence="2" type="ORF">BSZ18_00655</name>
</gene>
<reference evidence="4 5" key="1">
    <citation type="submission" date="2017-03" db="EMBL/GenBank/DDBJ databases">
        <title>Whole genome sequences of fourteen strains of Bradyrhizobium canariense and one strain of Bradyrhizobium japonicum isolated from Lupinus (Papilionoideae: Genisteae) species in Algeria.</title>
        <authorList>
            <person name="Crovadore J."/>
            <person name="Chekireb D."/>
            <person name="Brachmann A."/>
            <person name="Chablais R."/>
            <person name="Cochard B."/>
            <person name="Lefort F."/>
        </authorList>
    </citation>
    <scope>NUCLEOTIDE SEQUENCE [LARGE SCALE GENOMIC DNA]</scope>
    <source>
        <strain evidence="2 4">UBMA195</strain>
        <strain evidence="3 5">UBMAN05</strain>
    </source>
</reference>
<evidence type="ECO:0000313" key="5">
    <source>
        <dbReference type="Proteomes" id="UP000193884"/>
    </source>
</evidence>
<accession>A0A1X3G7M8</accession>
<proteinExistence type="predicted"/>
<sequence length="166" mass="18780">MLPPYRVFRLPASTAPARFVFDKSAGSLPIDLEPYYGWWLISGRTKAVLEWLDPEAFVFVQCTVRVPHGSYDGPDYWICDVVRVLDALDEAQSRLTIRTEDDPRSLKFGKKVYLTMLGSKLIFTEAAVGKAHIFRMAHSEADVVCDQDMKDACKSAGLMHSQCRPY</sequence>
<comment type="caution">
    <text evidence="2">The sequence shown here is derived from an EMBL/GenBank/DDBJ whole genome shotgun (WGS) entry which is preliminary data.</text>
</comment>
<dbReference type="EMBL" id="NAFI01000109">
    <property type="protein sequence ID" value="OSJ19281.1"/>
    <property type="molecule type" value="Genomic_DNA"/>
</dbReference>
<name>A0A1X3G7M8_9BRAD</name>
<evidence type="ECO:0000313" key="3">
    <source>
        <dbReference type="EMBL" id="OSJ27020.1"/>
    </source>
</evidence>
<evidence type="ECO:0000259" key="1">
    <source>
        <dbReference type="Pfam" id="PF07791"/>
    </source>
</evidence>
<dbReference type="EMBL" id="NAFK01000165">
    <property type="protein sequence ID" value="OSJ27020.1"/>
    <property type="molecule type" value="Genomic_DNA"/>
</dbReference>
<evidence type="ECO:0000313" key="2">
    <source>
        <dbReference type="EMBL" id="OSJ19281.1"/>
    </source>
</evidence>
<dbReference type="InterPro" id="IPR012433">
    <property type="entry name" value="Imm11"/>
</dbReference>
<dbReference type="Proteomes" id="UP000193884">
    <property type="component" value="Unassembled WGS sequence"/>
</dbReference>
<dbReference type="RefSeq" id="WP_085357207.1">
    <property type="nucleotide sequence ID" value="NZ_NAFD01000115.1"/>
</dbReference>
<protein>
    <recommendedName>
        <fullName evidence="1">Immunity MXAN-0049 protein domain-containing protein</fullName>
    </recommendedName>
</protein>
<dbReference type="Pfam" id="PF07791">
    <property type="entry name" value="Imm11"/>
    <property type="match status" value="1"/>
</dbReference>
<feature type="domain" description="Immunity MXAN-0049 protein" evidence="1">
    <location>
        <begin position="15"/>
        <end position="158"/>
    </location>
</feature>
<evidence type="ECO:0000313" key="4">
    <source>
        <dbReference type="Proteomes" id="UP000193553"/>
    </source>
</evidence>
<dbReference type="OrthoDB" id="8362313at2"/>
<dbReference type="Proteomes" id="UP000193553">
    <property type="component" value="Unassembled WGS sequence"/>
</dbReference>
<keyword evidence="5" id="KW-1185">Reference proteome</keyword>
<dbReference type="AlphaFoldDB" id="A0A1X3G7M8"/>